<keyword evidence="1" id="KW-0472">Membrane</keyword>
<dbReference type="InterPro" id="IPR012902">
    <property type="entry name" value="N_methyl_site"/>
</dbReference>
<keyword evidence="1" id="KW-0812">Transmembrane</keyword>
<reference evidence="2 3" key="1">
    <citation type="submission" date="2016-10" db="EMBL/GenBank/DDBJ databases">
        <authorList>
            <person name="de Groot N.N."/>
        </authorList>
    </citation>
    <scope>NUCLEOTIDE SEQUENCE [LARGE SCALE GENOMIC DNA]</scope>
    <source>
        <strain evidence="2 3">GAS522</strain>
    </source>
</reference>
<dbReference type="Pfam" id="PF07963">
    <property type="entry name" value="N_methyl"/>
    <property type="match status" value="1"/>
</dbReference>
<feature type="transmembrane region" description="Helical" evidence="1">
    <location>
        <begin position="27"/>
        <end position="49"/>
    </location>
</feature>
<accession>A0A1H4S0U5</accession>
<protein>
    <recommendedName>
        <fullName evidence="4">General secretion pathway protein I</fullName>
    </recommendedName>
</protein>
<gene>
    <name evidence="2" type="ORF">SAMN05444171_1264</name>
</gene>
<organism evidence="2 3">
    <name type="scientific">Bradyrhizobium lablabi</name>
    <dbReference type="NCBI Taxonomy" id="722472"/>
    <lineage>
        <taxon>Bacteria</taxon>
        <taxon>Pseudomonadati</taxon>
        <taxon>Pseudomonadota</taxon>
        <taxon>Alphaproteobacteria</taxon>
        <taxon>Hyphomicrobiales</taxon>
        <taxon>Nitrobacteraceae</taxon>
        <taxon>Bradyrhizobium</taxon>
    </lineage>
</organism>
<proteinExistence type="predicted"/>
<dbReference type="EMBL" id="FNTI01000001">
    <property type="protein sequence ID" value="SEC37722.1"/>
    <property type="molecule type" value="Genomic_DNA"/>
</dbReference>
<dbReference type="RefSeq" id="WP_074816916.1">
    <property type="nucleotide sequence ID" value="NZ_FNTI01000001.1"/>
</dbReference>
<evidence type="ECO:0008006" key="4">
    <source>
        <dbReference type="Google" id="ProtNLM"/>
    </source>
</evidence>
<dbReference type="Proteomes" id="UP000183208">
    <property type="component" value="Unassembled WGS sequence"/>
</dbReference>
<dbReference type="OrthoDB" id="8253460at2"/>
<name>A0A1H4S0U5_9BRAD</name>
<sequence>MNSVSLTPIHGIAARRGSERGFALLEILVAFLILALGLGAILVGVSVAMRSDVRTQTSRSMLRVAQSRLEAAGVTEVLASGHREGRVGSTYSWQQKVTAIRPSAGLPKPDGAKAAPASANGVTAFWVEVAVRGSDGTVAKLAGLKLAPAAKP</sequence>
<evidence type="ECO:0000313" key="3">
    <source>
        <dbReference type="Proteomes" id="UP000183208"/>
    </source>
</evidence>
<evidence type="ECO:0000256" key="1">
    <source>
        <dbReference type="SAM" id="Phobius"/>
    </source>
</evidence>
<keyword evidence="1" id="KW-1133">Transmembrane helix</keyword>
<dbReference type="AlphaFoldDB" id="A0A1H4S0U5"/>
<evidence type="ECO:0000313" key="2">
    <source>
        <dbReference type="EMBL" id="SEC37722.1"/>
    </source>
</evidence>